<dbReference type="GO" id="GO:0003677">
    <property type="term" value="F:DNA binding"/>
    <property type="evidence" value="ECO:0007669"/>
    <property type="project" value="InterPro"/>
</dbReference>
<proteinExistence type="predicted"/>
<evidence type="ECO:0000313" key="4">
    <source>
        <dbReference type="Proteomes" id="UP000277766"/>
    </source>
</evidence>
<reference evidence="3 4" key="1">
    <citation type="submission" date="2018-12" db="EMBL/GenBank/DDBJ databases">
        <title>Deinococcus radiophilus ATCC 27603 genome sequencing and assembly.</title>
        <authorList>
            <person name="Maclea K.S."/>
            <person name="Maynard C.R."/>
        </authorList>
    </citation>
    <scope>NUCLEOTIDE SEQUENCE [LARGE SCALE GENOMIC DNA]</scope>
    <source>
        <strain evidence="3 4">ATCC 27603</strain>
    </source>
</reference>
<dbReference type="Pfam" id="PF02498">
    <property type="entry name" value="Bro-N"/>
    <property type="match status" value="1"/>
</dbReference>
<comment type="caution">
    <text evidence="3">The sequence shown here is derived from an EMBL/GenBank/DDBJ whole genome shotgun (WGS) entry which is preliminary data.</text>
</comment>
<accession>A0A431W0K6</accession>
<dbReference type="InterPro" id="IPR005039">
    <property type="entry name" value="Ant_C"/>
</dbReference>
<name>A0A431W0K6_9DEIO</name>
<sequence>MRRWRWPIRKGGCCRDSRSRPRTGQRAADRAGSSPTGHVADGSFDALAVCRPRDYRPQAGRRKGIAVNLQKFDFHTQGVRVVVVGGQPWFIGRDVAVVLGYANPQKAIRDHVDEEDRGGERIVTPSGEQEVTVINESGLYSLILKSKLPSAKAFKRWVTAEVLPSIRQTGGYQLAPAPAALPSYPEALRQLADTLEEKAQVEARLALAAPKVEAYDALMDSEGLMLMREAGKVLGIGQNRLYALLRELGIIIPKSCEPYQCHVDAGRFVLRTVTYMRGDTQASSQTTYVTTKGLEYIRQRLQKAGAA</sequence>
<dbReference type="Proteomes" id="UP000277766">
    <property type="component" value="Unassembled WGS sequence"/>
</dbReference>
<dbReference type="PANTHER" id="PTHR36180:SF2">
    <property type="entry name" value="BRO FAMILY PROTEIN"/>
    <property type="match status" value="1"/>
</dbReference>
<dbReference type="Pfam" id="PF03374">
    <property type="entry name" value="ANT"/>
    <property type="match status" value="1"/>
</dbReference>
<dbReference type="InterPro" id="IPR003497">
    <property type="entry name" value="BRO_N_domain"/>
</dbReference>
<feature type="region of interest" description="Disordered" evidence="1">
    <location>
        <begin position="12"/>
        <end position="39"/>
    </location>
</feature>
<dbReference type="PROSITE" id="PS51750">
    <property type="entry name" value="BRO_N"/>
    <property type="match status" value="1"/>
</dbReference>
<keyword evidence="4" id="KW-1185">Reference proteome</keyword>
<protein>
    <recommendedName>
        <fullName evidence="2">Bro-N domain-containing protein</fullName>
    </recommendedName>
</protein>
<evidence type="ECO:0000313" key="3">
    <source>
        <dbReference type="EMBL" id="RTR29042.1"/>
    </source>
</evidence>
<dbReference type="AlphaFoldDB" id="A0A431W0K6"/>
<dbReference type="SMART" id="SM01040">
    <property type="entry name" value="Bro-N"/>
    <property type="match status" value="1"/>
</dbReference>
<evidence type="ECO:0000259" key="2">
    <source>
        <dbReference type="PROSITE" id="PS51750"/>
    </source>
</evidence>
<organism evidence="3 4">
    <name type="scientific">Deinococcus radiophilus</name>
    <dbReference type="NCBI Taxonomy" id="32062"/>
    <lineage>
        <taxon>Bacteria</taxon>
        <taxon>Thermotogati</taxon>
        <taxon>Deinococcota</taxon>
        <taxon>Deinococci</taxon>
        <taxon>Deinococcales</taxon>
        <taxon>Deinococcaceae</taxon>
        <taxon>Deinococcus</taxon>
    </lineage>
</organism>
<gene>
    <name evidence="3" type="ORF">EJ104_04145</name>
</gene>
<evidence type="ECO:0000256" key="1">
    <source>
        <dbReference type="SAM" id="MobiDB-lite"/>
    </source>
</evidence>
<dbReference type="PANTHER" id="PTHR36180">
    <property type="entry name" value="DNA-BINDING PROTEIN-RELATED-RELATED"/>
    <property type="match status" value="1"/>
</dbReference>
<feature type="domain" description="Bro-N" evidence="2">
    <location>
        <begin position="66"/>
        <end position="170"/>
    </location>
</feature>
<dbReference type="EMBL" id="RXPE01000005">
    <property type="protein sequence ID" value="RTR29042.1"/>
    <property type="molecule type" value="Genomic_DNA"/>
</dbReference>
<dbReference type="OrthoDB" id="72472at2"/>